<dbReference type="InterPro" id="IPR051198">
    <property type="entry name" value="BchE-like"/>
</dbReference>
<gene>
    <name evidence="8" type="ORF">EYC87_18900</name>
</gene>
<dbReference type="Gene3D" id="3.80.30.20">
    <property type="entry name" value="tm_1862 like domain"/>
    <property type="match status" value="1"/>
</dbReference>
<evidence type="ECO:0000313" key="9">
    <source>
        <dbReference type="Proteomes" id="UP001143307"/>
    </source>
</evidence>
<dbReference type="PANTHER" id="PTHR43409">
    <property type="entry name" value="ANAEROBIC MAGNESIUM-PROTOPORPHYRIN IX MONOMETHYL ESTER CYCLASE-RELATED"/>
    <property type="match status" value="1"/>
</dbReference>
<evidence type="ECO:0000256" key="2">
    <source>
        <dbReference type="ARBA" id="ARBA00022691"/>
    </source>
</evidence>
<dbReference type="PROSITE" id="PS51918">
    <property type="entry name" value="RADICAL_SAM"/>
    <property type="match status" value="1"/>
</dbReference>
<protein>
    <submittedName>
        <fullName evidence="8">Radical SAM protein</fullName>
    </submittedName>
</protein>
<dbReference type="Gene3D" id="3.40.50.280">
    <property type="entry name" value="Cobalamin-binding domain"/>
    <property type="match status" value="1"/>
</dbReference>
<keyword evidence="2" id="KW-0949">S-adenosyl-L-methionine</keyword>
<keyword evidence="4" id="KW-0408">Iron</keyword>
<accession>A0ABT3T0J4</accession>
<dbReference type="InterPro" id="IPR058240">
    <property type="entry name" value="rSAM_sf"/>
</dbReference>
<dbReference type="InterPro" id="IPR006158">
    <property type="entry name" value="Cobalamin-bd"/>
</dbReference>
<evidence type="ECO:0000256" key="4">
    <source>
        <dbReference type="ARBA" id="ARBA00023004"/>
    </source>
</evidence>
<reference evidence="8" key="1">
    <citation type="submission" date="2019-02" db="EMBL/GenBank/DDBJ databases">
        <authorList>
            <person name="Li S.-H."/>
        </authorList>
    </citation>
    <scope>NUCLEOTIDE SEQUENCE</scope>
    <source>
        <strain evidence="8">IMCC8485</strain>
    </source>
</reference>
<dbReference type="PROSITE" id="PS51332">
    <property type="entry name" value="B12_BINDING"/>
    <property type="match status" value="1"/>
</dbReference>
<dbReference type="CDD" id="cd01335">
    <property type="entry name" value="Radical_SAM"/>
    <property type="match status" value="1"/>
</dbReference>
<dbReference type="SUPFAM" id="SSF102114">
    <property type="entry name" value="Radical SAM enzymes"/>
    <property type="match status" value="1"/>
</dbReference>
<sequence>MQQRPVVCKLALMPLRASQPSKSRQLRFNRWDHLPSQYSHMPLVCNILQENKRKVPALKATMVCMEDGIIACGFRKFSGHVERIIPDARFCFVSTHHVRSLTRALTGKTGAGGDMPPEAVDEMARDLADSDLLGFSSMSGYADLTKSVIARVREINPKCMIIWGGIHPIIHPEDAILADVDGICTGEGEFAFEQFYESWIAGEDYTTTSNFWFKKDNTIIRNGFLPLQTSEEMETLAFARHGGEEFLYRPGAGFQPMTLHDRLLSNGLAFNTVWSIGCPFKCTYCGNTKFIENDVGYRKLRHPSARYAVAEIKAALEAQPYLSTVCFHDDSFMAIPYDRLAEFAEIWREEVGIPFAVYGVIPNYVRQDKLQVLTWGGMNRIRMGVQSGSKRILDFYQRPTPPEDVLAASMVCAEFAPKYHIPPAYDIIVDNPIETREDVVETLELLHQFGRPFTLNIFSLKAIPNTRLEETLREAGVNIEEISDNYAHIRPNWANLVLYVLVVWRPPRWLFDRMLKRVRSSSEAQPMYPATAAILRALYLFKRGFDHLRHLDFSTIPGLPGYLAWKVGLVQFWWKQAIPKMAKPARPIRRRRETMVEVVEVT</sequence>
<dbReference type="InterPro" id="IPR023404">
    <property type="entry name" value="rSAM_horseshoe"/>
</dbReference>
<dbReference type="SMART" id="SM00729">
    <property type="entry name" value="Elp3"/>
    <property type="match status" value="1"/>
</dbReference>
<keyword evidence="3" id="KW-0479">Metal-binding</keyword>
<dbReference type="Pfam" id="PF02310">
    <property type="entry name" value="B12-binding"/>
    <property type="match status" value="1"/>
</dbReference>
<keyword evidence="9" id="KW-1185">Reference proteome</keyword>
<evidence type="ECO:0000256" key="3">
    <source>
        <dbReference type="ARBA" id="ARBA00022723"/>
    </source>
</evidence>
<feature type="domain" description="B12-binding" evidence="6">
    <location>
        <begin position="67"/>
        <end position="206"/>
    </location>
</feature>
<name>A0ABT3T0J4_9GAMM</name>
<proteinExistence type="predicted"/>
<dbReference type="SFLD" id="SFLDG01082">
    <property type="entry name" value="B12-binding_domain_containing"/>
    <property type="match status" value="1"/>
</dbReference>
<dbReference type="EMBL" id="SHNP01000010">
    <property type="protein sequence ID" value="MCX2975649.1"/>
    <property type="molecule type" value="Genomic_DNA"/>
</dbReference>
<comment type="caution">
    <text evidence="8">The sequence shown here is derived from an EMBL/GenBank/DDBJ whole genome shotgun (WGS) entry which is preliminary data.</text>
</comment>
<evidence type="ECO:0000256" key="1">
    <source>
        <dbReference type="ARBA" id="ARBA00001966"/>
    </source>
</evidence>
<evidence type="ECO:0000256" key="5">
    <source>
        <dbReference type="ARBA" id="ARBA00023014"/>
    </source>
</evidence>
<keyword evidence="5" id="KW-0411">Iron-sulfur</keyword>
<dbReference type="InterPro" id="IPR036724">
    <property type="entry name" value="Cobalamin-bd_sf"/>
</dbReference>
<dbReference type="InterPro" id="IPR007197">
    <property type="entry name" value="rSAM"/>
</dbReference>
<dbReference type="SFLD" id="SFLDS00029">
    <property type="entry name" value="Radical_SAM"/>
    <property type="match status" value="1"/>
</dbReference>
<dbReference type="Pfam" id="PF04055">
    <property type="entry name" value="Radical_SAM"/>
    <property type="match status" value="1"/>
</dbReference>
<evidence type="ECO:0000313" key="8">
    <source>
        <dbReference type="EMBL" id="MCX2975649.1"/>
    </source>
</evidence>
<organism evidence="8 9">
    <name type="scientific">Candidatus Seongchinamella marina</name>
    <dbReference type="NCBI Taxonomy" id="2518990"/>
    <lineage>
        <taxon>Bacteria</taxon>
        <taxon>Pseudomonadati</taxon>
        <taxon>Pseudomonadota</taxon>
        <taxon>Gammaproteobacteria</taxon>
        <taxon>Cellvibrionales</taxon>
        <taxon>Halieaceae</taxon>
        <taxon>Seongchinamella</taxon>
    </lineage>
</organism>
<dbReference type="Proteomes" id="UP001143307">
    <property type="component" value="Unassembled WGS sequence"/>
</dbReference>
<dbReference type="InterPro" id="IPR006638">
    <property type="entry name" value="Elp3/MiaA/NifB-like_rSAM"/>
</dbReference>
<comment type="cofactor">
    <cofactor evidence="1">
        <name>[4Fe-4S] cluster</name>
        <dbReference type="ChEBI" id="CHEBI:49883"/>
    </cofactor>
</comment>
<evidence type="ECO:0000259" key="6">
    <source>
        <dbReference type="PROSITE" id="PS51332"/>
    </source>
</evidence>
<feature type="domain" description="Radical SAM core" evidence="7">
    <location>
        <begin position="264"/>
        <end position="492"/>
    </location>
</feature>
<evidence type="ECO:0000259" key="7">
    <source>
        <dbReference type="PROSITE" id="PS51918"/>
    </source>
</evidence>
<dbReference type="SUPFAM" id="SSF52242">
    <property type="entry name" value="Cobalamin (vitamin B12)-binding domain"/>
    <property type="match status" value="1"/>
</dbReference>